<dbReference type="AlphaFoldDB" id="A0A067CC03"/>
<dbReference type="PANTHER" id="PTHR35310:SF1">
    <property type="entry name" value="CELL WALL INTEGRITY_STRESS RESPONSE COMPONENT-LIKE PROTEIN"/>
    <property type="match status" value="1"/>
</dbReference>
<dbReference type="EMBL" id="KK583213">
    <property type="protein sequence ID" value="KDO28038.1"/>
    <property type="molecule type" value="Genomic_DNA"/>
</dbReference>
<gene>
    <name evidence="3" type="ORF">SPRG_20199</name>
</gene>
<dbReference type="PROSITE" id="PS51257">
    <property type="entry name" value="PROKAR_LIPOPROTEIN"/>
    <property type="match status" value="1"/>
</dbReference>
<keyword evidence="2" id="KW-0812">Transmembrane</keyword>
<accession>A0A067CC03</accession>
<evidence type="ECO:0000256" key="2">
    <source>
        <dbReference type="SAM" id="Phobius"/>
    </source>
</evidence>
<organism evidence="3 4">
    <name type="scientific">Saprolegnia parasitica (strain CBS 223.65)</name>
    <dbReference type="NCBI Taxonomy" id="695850"/>
    <lineage>
        <taxon>Eukaryota</taxon>
        <taxon>Sar</taxon>
        <taxon>Stramenopiles</taxon>
        <taxon>Oomycota</taxon>
        <taxon>Saprolegniomycetes</taxon>
        <taxon>Saprolegniales</taxon>
        <taxon>Saprolegniaceae</taxon>
        <taxon>Saprolegnia</taxon>
    </lineage>
</organism>
<proteinExistence type="predicted"/>
<dbReference type="KEGG" id="spar:SPRG_20199"/>
<feature type="transmembrane region" description="Helical" evidence="2">
    <location>
        <begin position="367"/>
        <end position="387"/>
    </location>
</feature>
<feature type="transmembrane region" description="Helical" evidence="2">
    <location>
        <begin position="260"/>
        <end position="279"/>
    </location>
</feature>
<dbReference type="OMA" id="HIWAKAM"/>
<dbReference type="RefSeq" id="XP_012201190.1">
    <property type="nucleotide sequence ID" value="XM_012345800.1"/>
</dbReference>
<name>A0A067CC03_SAPPC</name>
<dbReference type="GeneID" id="24141398"/>
<evidence type="ECO:0000313" key="4">
    <source>
        <dbReference type="Proteomes" id="UP000030745"/>
    </source>
</evidence>
<keyword evidence="4" id="KW-1185">Reference proteome</keyword>
<feature type="transmembrane region" description="Helical" evidence="2">
    <location>
        <begin position="328"/>
        <end position="347"/>
    </location>
</feature>
<reference evidence="3 4" key="1">
    <citation type="journal article" date="2013" name="PLoS Genet.">
        <title>Distinctive expansion of potential virulence genes in the genome of the oomycete fish pathogen Saprolegnia parasitica.</title>
        <authorList>
            <person name="Jiang R.H."/>
            <person name="de Bruijn I."/>
            <person name="Haas B.J."/>
            <person name="Belmonte R."/>
            <person name="Lobach L."/>
            <person name="Christie J."/>
            <person name="van den Ackerveken G."/>
            <person name="Bottin A."/>
            <person name="Bulone V."/>
            <person name="Diaz-Moreno S.M."/>
            <person name="Dumas B."/>
            <person name="Fan L."/>
            <person name="Gaulin E."/>
            <person name="Govers F."/>
            <person name="Grenville-Briggs L.J."/>
            <person name="Horner N.R."/>
            <person name="Levin J.Z."/>
            <person name="Mammella M."/>
            <person name="Meijer H.J."/>
            <person name="Morris P."/>
            <person name="Nusbaum C."/>
            <person name="Oome S."/>
            <person name="Phillips A.J."/>
            <person name="van Rooyen D."/>
            <person name="Rzeszutek E."/>
            <person name="Saraiva M."/>
            <person name="Secombes C.J."/>
            <person name="Seidl M.F."/>
            <person name="Snel B."/>
            <person name="Stassen J.H."/>
            <person name="Sykes S."/>
            <person name="Tripathy S."/>
            <person name="van den Berg H."/>
            <person name="Vega-Arreguin J.C."/>
            <person name="Wawra S."/>
            <person name="Young S.K."/>
            <person name="Zeng Q."/>
            <person name="Dieguez-Uribeondo J."/>
            <person name="Russ C."/>
            <person name="Tyler B.M."/>
            <person name="van West P."/>
        </authorList>
    </citation>
    <scope>NUCLEOTIDE SEQUENCE [LARGE SCALE GENOMIC DNA]</scope>
    <source>
        <strain evidence="3 4">CBS 223.65</strain>
    </source>
</reference>
<evidence type="ECO:0000256" key="1">
    <source>
        <dbReference type="SAM" id="Coils"/>
    </source>
</evidence>
<keyword evidence="1" id="KW-0175">Coiled coil</keyword>
<protein>
    <submittedName>
        <fullName evidence="3">Uncharacterized protein</fullName>
    </submittedName>
</protein>
<feature type="transmembrane region" description="Helical" evidence="2">
    <location>
        <begin position="299"/>
        <end position="321"/>
    </location>
</feature>
<dbReference type="PANTHER" id="PTHR35310">
    <property type="entry name" value="CELL WALL INTEGRITY/STRESS RESPONSE COMPONENT-LIKE PROTEIN"/>
    <property type="match status" value="1"/>
</dbReference>
<dbReference type="OrthoDB" id="69064at2759"/>
<feature type="coiled-coil region" evidence="1">
    <location>
        <begin position="101"/>
        <end position="128"/>
    </location>
</feature>
<dbReference type="Proteomes" id="UP000030745">
    <property type="component" value="Unassembled WGS sequence"/>
</dbReference>
<keyword evidence="2" id="KW-1133">Transmembrane helix</keyword>
<keyword evidence="2" id="KW-0472">Membrane</keyword>
<sequence length="396" mass="43339">MKLQSIASLTDRLATTQSAVTACETASDLHMEEIKDLTAKVKRADELAQMAETKLLEEARTCVKAQQALTEYKRQHIAALAQEVERRESVEKEVSVHKAAQATMSAELREHQEAVDLLKSELAREIARGLSLQQDVIKYRDDVGEMLASYEHLKDEHKALNYLAARSNDLGEMRPELKAALAKARSVIRVPEDVAAAVAQGKNALLQSHENIRSNVAPIVGDSHATSATVVVVGVLMAPPIYVVAIFVRSLQRRIQAQHVVLVLNFLAMCFFGAVGASSVVLDTDVFRSLQTSSPSGYILLQLLMLGFFLVHSGTSVLFLFCAAPIKVQVAGAVHVLVSLGVVVHYYEHIWAKAMLDMDHPVHAGTFFAYAFVYLLGLGPALLAAAYEKVRDAKRS</sequence>
<feature type="transmembrane region" description="Helical" evidence="2">
    <location>
        <begin position="228"/>
        <end position="248"/>
    </location>
</feature>
<evidence type="ECO:0000313" key="3">
    <source>
        <dbReference type="EMBL" id="KDO28038.1"/>
    </source>
</evidence>
<dbReference type="VEuPathDB" id="FungiDB:SPRG_20199"/>
<dbReference type="STRING" id="695850.A0A067CC03"/>